<protein>
    <submittedName>
        <fullName evidence="1">Uncharacterized protein</fullName>
    </submittedName>
</protein>
<name>A0ABT8DBR2_9RHOB</name>
<sequence length="196" mass="22166">MVMEGTRSEREGRVDALLLEPLAGLKRGKDKDGRRLGAEAHEKMVARLRSWLGYLDDDQLSGLLNQIVVMSVSGEWPTEFHIRQVAMRMAPPPPEVSPYPRSMMVSALGRRAVAEGWAVEMYHEVLHHGPPPFQDGGWKEKLLRKEAAENEETAIRVRERVAAGQASDRDIRWLAARERDLAAVLEMQAEKRQQHG</sequence>
<keyword evidence="2" id="KW-1185">Reference proteome</keyword>
<organism evidence="1 2">
    <name type="scientific">Paracoccus cavernae</name>
    <dbReference type="NCBI Taxonomy" id="1571207"/>
    <lineage>
        <taxon>Bacteria</taxon>
        <taxon>Pseudomonadati</taxon>
        <taxon>Pseudomonadota</taxon>
        <taxon>Alphaproteobacteria</taxon>
        <taxon>Rhodobacterales</taxon>
        <taxon>Paracoccaceae</taxon>
        <taxon>Paracoccus</taxon>
    </lineage>
</organism>
<evidence type="ECO:0000313" key="2">
    <source>
        <dbReference type="Proteomes" id="UP001243846"/>
    </source>
</evidence>
<accession>A0ABT8DBR2</accession>
<evidence type="ECO:0000313" key="1">
    <source>
        <dbReference type="EMBL" id="MDN3713331.1"/>
    </source>
</evidence>
<comment type="caution">
    <text evidence="1">The sequence shown here is derived from an EMBL/GenBank/DDBJ whole genome shotgun (WGS) entry which is preliminary data.</text>
</comment>
<dbReference type="EMBL" id="JAUFRC010000001">
    <property type="protein sequence ID" value="MDN3713331.1"/>
    <property type="molecule type" value="Genomic_DNA"/>
</dbReference>
<reference evidence="2" key="1">
    <citation type="journal article" date="2019" name="Int. J. Syst. Evol. Microbiol.">
        <title>The Global Catalogue of Microorganisms (GCM) 10K type strain sequencing project: providing services to taxonomists for standard genome sequencing and annotation.</title>
        <authorList>
            <consortium name="The Broad Institute Genomics Platform"/>
            <consortium name="The Broad Institute Genome Sequencing Center for Infectious Disease"/>
            <person name="Wu L."/>
            <person name="Ma J."/>
        </authorList>
    </citation>
    <scope>NUCLEOTIDE SEQUENCE [LARGE SCALE GENOMIC DNA]</scope>
    <source>
        <strain evidence="2">CECT 8482</strain>
    </source>
</reference>
<dbReference type="Proteomes" id="UP001243846">
    <property type="component" value="Unassembled WGS sequence"/>
</dbReference>
<gene>
    <name evidence="1" type="ORF">QWZ10_19290</name>
</gene>
<proteinExistence type="predicted"/>